<evidence type="ECO:0000256" key="1">
    <source>
        <dbReference type="SAM" id="SignalP"/>
    </source>
</evidence>
<keyword evidence="3" id="KW-1185">Reference proteome</keyword>
<feature type="chain" id="PRO_5046189196" description="DUF1795 domain-containing protein" evidence="1">
    <location>
        <begin position="20"/>
        <end position="301"/>
    </location>
</feature>
<evidence type="ECO:0000313" key="2">
    <source>
        <dbReference type="EMBL" id="MBR0665991.1"/>
    </source>
</evidence>
<protein>
    <recommendedName>
        <fullName evidence="4">DUF1795 domain-containing protein</fullName>
    </recommendedName>
</protein>
<name>A0ABS5F0B0_9PROT</name>
<dbReference type="Proteomes" id="UP001196870">
    <property type="component" value="Unassembled WGS sequence"/>
</dbReference>
<accession>A0ABS5F0B0</accession>
<gene>
    <name evidence="2" type="ORF">GXW71_16650</name>
</gene>
<organism evidence="2 3">
    <name type="scientific">Plastoroseomonas hellenica</name>
    <dbReference type="NCBI Taxonomy" id="2687306"/>
    <lineage>
        <taxon>Bacteria</taxon>
        <taxon>Pseudomonadati</taxon>
        <taxon>Pseudomonadota</taxon>
        <taxon>Alphaproteobacteria</taxon>
        <taxon>Acetobacterales</taxon>
        <taxon>Acetobacteraceae</taxon>
        <taxon>Plastoroseomonas</taxon>
    </lineage>
</organism>
<dbReference type="EMBL" id="JAAGBB010000019">
    <property type="protein sequence ID" value="MBR0665991.1"/>
    <property type="molecule type" value="Genomic_DNA"/>
</dbReference>
<reference evidence="3" key="1">
    <citation type="journal article" date="2021" name="Syst. Appl. Microbiol.">
        <title>Roseomonas hellenica sp. nov., isolated from roots of wild-growing Alkanna tinctoria.</title>
        <authorList>
            <person name="Rat A."/>
            <person name="Naranjo H.D."/>
            <person name="Lebbe L."/>
            <person name="Cnockaert M."/>
            <person name="Krigas N."/>
            <person name="Grigoriadou K."/>
            <person name="Maloupa E."/>
            <person name="Willems A."/>
        </authorList>
    </citation>
    <scope>NUCLEOTIDE SEQUENCE [LARGE SCALE GENOMIC DNA]</scope>
    <source>
        <strain evidence="3">LMG 31523</strain>
    </source>
</reference>
<feature type="signal peptide" evidence="1">
    <location>
        <begin position="1"/>
        <end position="19"/>
    </location>
</feature>
<keyword evidence="1" id="KW-0732">Signal</keyword>
<dbReference type="RefSeq" id="WP_211853662.1">
    <property type="nucleotide sequence ID" value="NZ_JAAGBB010000019.1"/>
</dbReference>
<proteinExistence type="predicted"/>
<evidence type="ECO:0008006" key="4">
    <source>
        <dbReference type="Google" id="ProtNLM"/>
    </source>
</evidence>
<comment type="caution">
    <text evidence="2">The sequence shown here is derived from an EMBL/GenBank/DDBJ whole genome shotgun (WGS) entry which is preliminary data.</text>
</comment>
<sequence>MKFSVALLALWLAAAGAAAQPLFPPGSAIGLEPPSGFVPSLAFSGFEQRETRTAIIFAEQPPAPPEALRASLAAPRLARQGISAEATTTPRVAGREAVLVRGRQGEGGAARAIWLMMLPGQGFTAFVTATLPRYPASAEEAGTVERALLSVALRAPDPAAARAALPFAFDETANLRFAGAMAGSVAVLMPAGRSSADLTAPRLSIASALQAAPREADRRRAAEEALRATIPNAQIDGSAALRLGTAEAVMLRAQAGPRRLQQWLIFSESGATLRVLAEASERDFTRLLPEFEQVVASIRRP</sequence>
<evidence type="ECO:0000313" key="3">
    <source>
        <dbReference type="Proteomes" id="UP001196870"/>
    </source>
</evidence>